<organism evidence="2 3">
    <name type="scientific">Luteimonas notoginsengisoli</name>
    <dbReference type="NCBI Taxonomy" id="1578200"/>
    <lineage>
        <taxon>Bacteria</taxon>
        <taxon>Pseudomonadati</taxon>
        <taxon>Pseudomonadota</taxon>
        <taxon>Gammaproteobacteria</taxon>
        <taxon>Lysobacterales</taxon>
        <taxon>Lysobacteraceae</taxon>
        <taxon>Luteimonas</taxon>
    </lineage>
</organism>
<name>A0ABV7UQS3_9GAMM</name>
<dbReference type="EMBL" id="JBHRYF010000001">
    <property type="protein sequence ID" value="MFC3659295.1"/>
    <property type="molecule type" value="Genomic_DNA"/>
</dbReference>
<keyword evidence="1" id="KW-0472">Membrane</keyword>
<evidence type="ECO:0000256" key="1">
    <source>
        <dbReference type="SAM" id="Phobius"/>
    </source>
</evidence>
<feature type="transmembrane region" description="Helical" evidence="1">
    <location>
        <begin position="210"/>
        <end position="231"/>
    </location>
</feature>
<keyword evidence="1" id="KW-1133">Transmembrane helix</keyword>
<feature type="transmembrane region" description="Helical" evidence="1">
    <location>
        <begin position="139"/>
        <end position="159"/>
    </location>
</feature>
<feature type="transmembrane region" description="Helical" evidence="1">
    <location>
        <begin position="62"/>
        <end position="79"/>
    </location>
</feature>
<evidence type="ECO:0000313" key="3">
    <source>
        <dbReference type="Proteomes" id="UP001595724"/>
    </source>
</evidence>
<comment type="caution">
    <text evidence="2">The sequence shown here is derived from an EMBL/GenBank/DDBJ whole genome shotgun (WGS) entry which is preliminary data.</text>
</comment>
<dbReference type="InterPro" id="IPR022134">
    <property type="entry name" value="DUF3667"/>
</dbReference>
<dbReference type="Pfam" id="PF12412">
    <property type="entry name" value="DUF3667"/>
    <property type="match status" value="1"/>
</dbReference>
<feature type="transmembrane region" description="Helical" evidence="1">
    <location>
        <begin position="179"/>
        <end position="198"/>
    </location>
</feature>
<keyword evidence="1" id="KW-0812">Transmembrane</keyword>
<sequence length="236" mass="25531">MPAPTEIQKPTLGGLLREATREFSGFDRGLPYTVRSLLTAPGATVGRCLEGHDARITRPLRLFLATLVLYFAAASVGGVDEMNARGLEQSLATFGVSGSDFTTFFSRYQTALFALVLPLMMFATRASWPRAGRTLAEHLILNTYLFAAQLVIMTALMPLRFMVEWAGVEAQTALSLHSVAGGVLSIGYAAWMMATFFAGSRLWSAIRAIAIQLGMMLVYWIVVLAVFLALAKAGVG</sequence>
<dbReference type="Proteomes" id="UP001595724">
    <property type="component" value="Unassembled WGS sequence"/>
</dbReference>
<reference evidence="3" key="1">
    <citation type="journal article" date="2019" name="Int. J. Syst. Evol. Microbiol.">
        <title>The Global Catalogue of Microorganisms (GCM) 10K type strain sequencing project: providing services to taxonomists for standard genome sequencing and annotation.</title>
        <authorList>
            <consortium name="The Broad Institute Genomics Platform"/>
            <consortium name="The Broad Institute Genome Sequencing Center for Infectious Disease"/>
            <person name="Wu L."/>
            <person name="Ma J."/>
        </authorList>
    </citation>
    <scope>NUCLEOTIDE SEQUENCE [LARGE SCALE GENOMIC DNA]</scope>
    <source>
        <strain evidence="3">KCTC 42211</strain>
    </source>
</reference>
<accession>A0ABV7UQS3</accession>
<dbReference type="RefSeq" id="WP_386706479.1">
    <property type="nucleotide sequence ID" value="NZ_JBHRYF010000001.1"/>
</dbReference>
<evidence type="ECO:0000313" key="2">
    <source>
        <dbReference type="EMBL" id="MFC3659295.1"/>
    </source>
</evidence>
<keyword evidence="3" id="KW-1185">Reference proteome</keyword>
<feature type="transmembrane region" description="Helical" evidence="1">
    <location>
        <begin position="108"/>
        <end position="127"/>
    </location>
</feature>
<proteinExistence type="predicted"/>
<protein>
    <submittedName>
        <fullName evidence="2">DUF3667 domain-containing protein</fullName>
    </submittedName>
</protein>
<gene>
    <name evidence="2" type="ORF">ACFOM9_04265</name>
</gene>